<accession>A0ABW1YCA0</accession>
<comment type="caution">
    <text evidence="1">The sequence shown here is derived from an EMBL/GenBank/DDBJ whole genome shotgun (WGS) entry which is preliminary data.</text>
</comment>
<protein>
    <submittedName>
        <fullName evidence="1">Uncharacterized protein</fullName>
    </submittedName>
</protein>
<sequence>MSILPTVSSMAATIARHSAHIPFFDLAASDPLGDAQQRIAEALRLRKPLDLGGKTVQIPLAGQSLLVPGLTIRNGRLELDGLRAGQLAIDSRPQPRTLATDWSGGKRGDVRIHLPGHGLSRGSIIWIYGRENWAKDRYYLMSGDVSNVLEVDGDYLILGRPLRFGYDQTPAEKVVGARPEEFSRFRLENMHIRYTGPENVYGVWHRYTVGQAIDNVLIENFRSTLLYTEDSVGADSNYQPMALSADGGGTNYGHALIGLYLWQSSNYNGLGAGTCSATVEIIRARRAISGGATTAAT</sequence>
<evidence type="ECO:0000313" key="2">
    <source>
        <dbReference type="Proteomes" id="UP001596297"/>
    </source>
</evidence>
<reference evidence="2" key="1">
    <citation type="journal article" date="2019" name="Int. J. Syst. Evol. Microbiol.">
        <title>The Global Catalogue of Microorganisms (GCM) 10K type strain sequencing project: providing services to taxonomists for standard genome sequencing and annotation.</title>
        <authorList>
            <consortium name="The Broad Institute Genomics Platform"/>
            <consortium name="The Broad Institute Genome Sequencing Center for Infectious Disease"/>
            <person name="Wu L."/>
            <person name="Ma J."/>
        </authorList>
    </citation>
    <scope>NUCLEOTIDE SEQUENCE [LARGE SCALE GENOMIC DNA]</scope>
    <source>
        <strain evidence="2">CGMCC 1.15772</strain>
    </source>
</reference>
<dbReference type="Proteomes" id="UP001596297">
    <property type="component" value="Unassembled WGS sequence"/>
</dbReference>
<evidence type="ECO:0000313" key="1">
    <source>
        <dbReference type="EMBL" id="MFC6591666.1"/>
    </source>
</evidence>
<name>A0ABW1YCA0_9DEIO</name>
<dbReference type="EMBL" id="JBHSWD010000001">
    <property type="protein sequence ID" value="MFC6591666.1"/>
    <property type="molecule type" value="Genomic_DNA"/>
</dbReference>
<dbReference type="RefSeq" id="WP_380082672.1">
    <property type="nucleotide sequence ID" value="NZ_JBHSWD010000001.1"/>
</dbReference>
<organism evidence="1 2">
    <name type="scientific">Deinococcus lacus</name>
    <dbReference type="NCBI Taxonomy" id="392561"/>
    <lineage>
        <taxon>Bacteria</taxon>
        <taxon>Thermotogati</taxon>
        <taxon>Deinococcota</taxon>
        <taxon>Deinococci</taxon>
        <taxon>Deinococcales</taxon>
        <taxon>Deinococcaceae</taxon>
        <taxon>Deinococcus</taxon>
    </lineage>
</organism>
<keyword evidence="2" id="KW-1185">Reference proteome</keyword>
<gene>
    <name evidence="1" type="ORF">ACFP81_06350</name>
</gene>
<proteinExistence type="predicted"/>